<protein>
    <submittedName>
        <fullName evidence="2">Uncharacterized protein</fullName>
    </submittedName>
</protein>
<dbReference type="EMBL" id="QGUI02000092">
    <property type="protein sequence ID" value="MFO7192362.1"/>
    <property type="molecule type" value="Genomic_DNA"/>
</dbReference>
<accession>A0A2W4JRJ8</accession>
<reference evidence="1" key="1">
    <citation type="submission" date="2018-05" db="EMBL/GenBank/DDBJ databases">
        <authorList>
            <person name="Moura L."/>
            <person name="Setubal J.C."/>
        </authorList>
    </citation>
    <scope>NUCLEOTIDE SEQUENCE</scope>
    <source>
        <strain evidence="1">ZC4RG45</strain>
    </source>
</reference>
<dbReference type="STRING" id="1111738.GCA_000427905_02994"/>
<sequence>MSASPRGLSPHRLLADRLARQIELLQLSVDQQRDAQAGERYLDVLAGLSRGEEALRALDRNDLPACLDHLRASLELLERAQLDGLTGPFMAR</sequence>
<gene>
    <name evidence="1" type="ORF">DIU77_008985</name>
    <name evidence="2" type="ORF">DIU77_02140</name>
</gene>
<organism evidence="2">
    <name type="scientific">Thermocrispum agreste</name>
    <dbReference type="NCBI Taxonomy" id="37925"/>
    <lineage>
        <taxon>Bacteria</taxon>
        <taxon>Bacillati</taxon>
        <taxon>Actinomycetota</taxon>
        <taxon>Actinomycetes</taxon>
        <taxon>Pseudonocardiales</taxon>
        <taxon>Pseudonocardiaceae</taxon>
        <taxon>Thermocrispum</taxon>
    </lineage>
</organism>
<dbReference type="Proteomes" id="UP000249324">
    <property type="component" value="Unassembled WGS sequence"/>
</dbReference>
<reference evidence="1 3" key="3">
    <citation type="journal article" date="2021" name="BMC Genomics">
        <title>Genome-resolved metagenome and metatranscriptome analyses of thermophilic composting reveal key bacterial players and their metabolic interactions.</title>
        <authorList>
            <person name="Braga L.P.P."/>
            <person name="Pereira R.V."/>
            <person name="Martins L.F."/>
            <person name="Moura L.M.S."/>
            <person name="Sanchez F.B."/>
            <person name="Patane J.S.L."/>
            <person name="da Silva A.M."/>
            <person name="Setubal J.C."/>
        </authorList>
    </citation>
    <scope>NUCLEOTIDE SEQUENCE [LARGE SCALE GENOMIC DNA]</scope>
    <source>
        <strain evidence="1">ZC4RG45</strain>
    </source>
</reference>
<reference evidence="2" key="2">
    <citation type="submission" date="2018-05" db="EMBL/GenBank/DDBJ databases">
        <authorList>
            <person name="Lanie J.A."/>
            <person name="Ng W.-L."/>
            <person name="Kazmierczak K.M."/>
            <person name="Andrzejewski T.M."/>
            <person name="Davidsen T.M."/>
            <person name="Wayne K.J."/>
            <person name="Tettelin H."/>
            <person name="Glass J.I."/>
            <person name="Rusch D."/>
            <person name="Podicherti R."/>
            <person name="Tsui H.-C.T."/>
            <person name="Winkler M.E."/>
        </authorList>
    </citation>
    <scope>NUCLEOTIDE SEQUENCE</scope>
    <source>
        <strain evidence="2">ZC4RG45</strain>
    </source>
</reference>
<evidence type="ECO:0000313" key="1">
    <source>
        <dbReference type="EMBL" id="MFO7192362.1"/>
    </source>
</evidence>
<proteinExistence type="predicted"/>
<dbReference type="AlphaFoldDB" id="A0A2W4JRJ8"/>
<evidence type="ECO:0000313" key="3">
    <source>
        <dbReference type="Proteomes" id="UP000249324"/>
    </source>
</evidence>
<dbReference type="EMBL" id="QGUI01000046">
    <property type="protein sequence ID" value="PZN00969.1"/>
    <property type="molecule type" value="Genomic_DNA"/>
</dbReference>
<name>A0A2W4JRJ8_9PSEU</name>
<comment type="caution">
    <text evidence="2">The sequence shown here is derived from an EMBL/GenBank/DDBJ whole genome shotgun (WGS) entry which is preliminary data.</text>
</comment>
<reference evidence="1" key="4">
    <citation type="submission" date="2023-08" db="EMBL/GenBank/DDBJ databases">
        <authorList>
            <person name="Guima S.E.S."/>
            <person name="Martins L.F."/>
            <person name="Silva A.M."/>
            <person name="Setubal J.C."/>
        </authorList>
    </citation>
    <scope>NUCLEOTIDE SEQUENCE</scope>
    <source>
        <strain evidence="1">ZC4RG45</strain>
    </source>
</reference>
<evidence type="ECO:0000313" key="2">
    <source>
        <dbReference type="EMBL" id="PZN00969.1"/>
    </source>
</evidence>